<dbReference type="EMBL" id="BDEQ01000001">
    <property type="protein sequence ID" value="GAT95774.1"/>
    <property type="molecule type" value="Genomic_DNA"/>
</dbReference>
<keyword evidence="1" id="KW-0175">Coiled coil</keyword>
<feature type="coiled-coil region" evidence="1">
    <location>
        <begin position="162"/>
        <end position="199"/>
    </location>
</feature>
<evidence type="ECO:0000313" key="2">
    <source>
        <dbReference type="EMBL" id="GAT95774.1"/>
    </source>
</evidence>
<dbReference type="VEuPathDB" id="AmoebaDB:EHI5A_050200"/>
<dbReference type="VEuPathDB" id="AmoebaDB:KM1_119900"/>
<accession>A0A175JQU7</accession>
<evidence type="ECO:0000256" key="1">
    <source>
        <dbReference type="SAM" id="Coils"/>
    </source>
</evidence>
<gene>
    <name evidence="2" type="ORF">CL6EHI_106290</name>
</gene>
<dbReference type="Proteomes" id="UP000078387">
    <property type="component" value="Unassembled WGS sequence"/>
</dbReference>
<dbReference type="VEuPathDB" id="AmoebaDB:EHI7A_119790"/>
<proteinExistence type="predicted"/>
<dbReference type="VEuPathDB" id="AmoebaDB:EHI8A_140240"/>
<organism evidence="2 3">
    <name type="scientific">Entamoeba histolytica</name>
    <dbReference type="NCBI Taxonomy" id="5759"/>
    <lineage>
        <taxon>Eukaryota</taxon>
        <taxon>Amoebozoa</taxon>
        <taxon>Evosea</taxon>
        <taxon>Archamoebae</taxon>
        <taxon>Mastigamoebida</taxon>
        <taxon>Entamoebidae</taxon>
        <taxon>Entamoeba</taxon>
    </lineage>
</organism>
<reference evidence="2 3" key="1">
    <citation type="submission" date="2016-05" db="EMBL/GenBank/DDBJ databases">
        <title>First whole genome sequencing of Entamoeba histolytica HM1:IMSS-clone-6.</title>
        <authorList>
            <person name="Mukherjee Avik.K."/>
            <person name="Izumyama S."/>
            <person name="Nakada-Tsukui K."/>
            <person name="Nozaki T."/>
        </authorList>
    </citation>
    <scope>NUCLEOTIDE SEQUENCE [LARGE SCALE GENOMIC DNA]</scope>
    <source>
        <strain evidence="2 3">HM1:IMSS clone 6</strain>
    </source>
</reference>
<dbReference type="VEuPathDB" id="AmoebaDB:EHI_106290"/>
<dbReference type="AlphaFoldDB" id="A0A175JQU7"/>
<comment type="caution">
    <text evidence="2">The sequence shown here is derived from an EMBL/GenBank/DDBJ whole genome shotgun (WGS) entry which is preliminary data.</text>
</comment>
<evidence type="ECO:0000313" key="3">
    <source>
        <dbReference type="Proteomes" id="UP000078387"/>
    </source>
</evidence>
<sequence>MGENGIDQFIDYFDYIEEELRSQLKSKMNVLSKKYLIYGHVRWYENRNVLGIDIIEEYTGKSVCLMVTDSNQILFGKKNKITTIKNIERKVNKRFKNISQELIKELKEIETGGSLEKFKDMCLEQNIEPKQFIVYKERYFEEKFERKLKSIKDNEMTKEEVYKWLEKKKRNSQENIKKVKEVEVKKDEEEAINKSTRKEKKTQIEEIAKIKYNLLHNIKGTILAEDETCENNLRIKKIAQICNRQLISKETGIYFIQQELNIIHESVDIAIALFGKKVINIEDLEKNLMTNFCLNDRNIKRIVSFQLDKDVDQLFFDKWFRKGIITKETYLASLQKIK</sequence>
<protein>
    <submittedName>
        <fullName evidence="2">Uncharacterized protein</fullName>
    </submittedName>
</protein>
<dbReference type="eggNOG" id="ENOG502REWM">
    <property type="taxonomic scope" value="Eukaryota"/>
</dbReference>
<name>A0A175JQU7_ENTHI</name>